<dbReference type="AlphaFoldDB" id="A0AAN0T3J9"/>
<evidence type="ECO:0000313" key="2">
    <source>
        <dbReference type="Proteomes" id="UP000032024"/>
    </source>
</evidence>
<accession>A0AAN0T3J9</accession>
<sequence>MSFFVIRFVKQKMFPFLLAQGGRYAKIRMVPAKISTP</sequence>
<dbReference type="EMBL" id="CP010525">
    <property type="protein sequence ID" value="AJO22197.1"/>
    <property type="molecule type" value="Genomic_DNA"/>
</dbReference>
<name>A0AAN0T3J9_HEYCO</name>
<proteinExistence type="predicted"/>
<gene>
    <name evidence="1" type="ORF">SB48_HM08orf02215</name>
</gene>
<dbReference type="Proteomes" id="UP000032024">
    <property type="component" value="Chromosome"/>
</dbReference>
<keyword evidence="2" id="KW-1185">Reference proteome</keyword>
<evidence type="ECO:0000313" key="1">
    <source>
        <dbReference type="EMBL" id="AJO22197.1"/>
    </source>
</evidence>
<organism evidence="1 2">
    <name type="scientific">Heyndrickxia coagulans</name>
    <name type="common">Weizmannia coagulans</name>
    <dbReference type="NCBI Taxonomy" id="1398"/>
    <lineage>
        <taxon>Bacteria</taxon>
        <taxon>Bacillati</taxon>
        <taxon>Bacillota</taxon>
        <taxon>Bacilli</taxon>
        <taxon>Bacillales</taxon>
        <taxon>Bacillaceae</taxon>
        <taxon>Heyndrickxia</taxon>
    </lineage>
</organism>
<protein>
    <submittedName>
        <fullName evidence="1">Uncharacterized protein</fullName>
    </submittedName>
</protein>
<reference evidence="2" key="1">
    <citation type="submission" date="2015-01" db="EMBL/GenBank/DDBJ databases">
        <title>Comparative genome analysis of Bacillus coagulans HM-08, Clostridium butyricum HM-68, Bacillus subtilis HM-66 and Bacillus paralicheniformis BL-09.</title>
        <authorList>
            <person name="Zhang H."/>
        </authorList>
    </citation>
    <scope>NUCLEOTIDE SEQUENCE [LARGE SCALE GENOMIC DNA]</scope>
    <source>
        <strain evidence="2">HM-08</strain>
    </source>
</reference>